<dbReference type="RefSeq" id="WP_133211351.1">
    <property type="nucleotide sequence ID" value="NZ_SMSE01000002.1"/>
</dbReference>
<dbReference type="EMBL" id="SMSE01000002">
    <property type="protein sequence ID" value="TDG13408.1"/>
    <property type="molecule type" value="Genomic_DNA"/>
</dbReference>
<reference evidence="4 5" key="1">
    <citation type="submission" date="2019-03" db="EMBL/GenBank/DDBJ databases">
        <title>Seongchinamella monodicae gen. nov., sp. nov., a novel member of the Gammaproteobacteria isolated from a tidal mudflat of beach.</title>
        <authorList>
            <person name="Yang H.G."/>
            <person name="Kang J.W."/>
            <person name="Lee S.D."/>
        </authorList>
    </citation>
    <scope>NUCLEOTIDE SEQUENCE [LARGE SCALE GENOMIC DNA]</scope>
    <source>
        <strain evidence="4 5">GH4-78</strain>
    </source>
</reference>
<dbReference type="Pfam" id="PF00561">
    <property type="entry name" value="Abhydrolase_1"/>
    <property type="match status" value="1"/>
</dbReference>
<dbReference type="SUPFAM" id="SSF53474">
    <property type="entry name" value="alpha/beta-Hydrolases"/>
    <property type="match status" value="1"/>
</dbReference>
<dbReference type="InterPro" id="IPR050960">
    <property type="entry name" value="AB_hydrolase_4_sf"/>
</dbReference>
<keyword evidence="4" id="KW-0378">Hydrolase</keyword>
<dbReference type="InterPro" id="IPR029058">
    <property type="entry name" value="AB_hydrolase_fold"/>
</dbReference>
<comment type="similarity">
    <text evidence="1">Belongs to the AB hydrolase superfamily. AB hydrolase 4 family.</text>
</comment>
<proteinExistence type="inferred from homology"/>
<feature type="active site" description="Charge relay system" evidence="2">
    <location>
        <position position="299"/>
    </location>
</feature>
<dbReference type="PANTHER" id="PTHR10794:SF63">
    <property type="entry name" value="ALPHA_BETA HYDROLASE 1, ISOFORM A"/>
    <property type="match status" value="1"/>
</dbReference>
<gene>
    <name evidence="4" type="ORF">E2F43_07650</name>
</gene>
<keyword evidence="5" id="KW-1185">Reference proteome</keyword>
<dbReference type="PANTHER" id="PTHR10794">
    <property type="entry name" value="ABHYDROLASE DOMAIN-CONTAINING PROTEIN"/>
    <property type="match status" value="1"/>
</dbReference>
<dbReference type="Proteomes" id="UP000295554">
    <property type="component" value="Unassembled WGS sequence"/>
</dbReference>
<organism evidence="4 5">
    <name type="scientific">Seongchinamella unica</name>
    <dbReference type="NCBI Taxonomy" id="2547392"/>
    <lineage>
        <taxon>Bacteria</taxon>
        <taxon>Pseudomonadati</taxon>
        <taxon>Pseudomonadota</taxon>
        <taxon>Gammaproteobacteria</taxon>
        <taxon>Cellvibrionales</taxon>
        <taxon>Halieaceae</taxon>
        <taxon>Seongchinamella</taxon>
    </lineage>
</organism>
<accession>A0A4R5LRA8</accession>
<evidence type="ECO:0000256" key="1">
    <source>
        <dbReference type="ARBA" id="ARBA00010884"/>
    </source>
</evidence>
<dbReference type="Gene3D" id="3.40.50.1820">
    <property type="entry name" value="alpha/beta hydrolase"/>
    <property type="match status" value="1"/>
</dbReference>
<dbReference type="AlphaFoldDB" id="A0A4R5LRA8"/>
<sequence>MSGFNPPPLLRNAHVQTLISSTPLRSWPLKRRTRYLQAEAEDVILQCSDGIQLHGLYNPHPAPSRGLAILLHGWEGDAESSYQLSNAHSLHRAGFAVFRLHLRDHGPSHALNPELYNSTRLQEVIDAVIQVKQRYPQPKTFLAGHSLGGNFALRLAAQAPRQGLQLDKVVAVCPVLDPWRTMGELERGSQIYHKYFVHRWKRSLTIKLEHFPELGYGDSLLDMATLADMNAYFVPHYTGFDDPRSYYDAYALTGDTLAGLEIPSHLILSQDDPMIPCDDLEKIAKTAALQIETPRYGGHCGFLMNWRLDGWIDQRLLELFH</sequence>
<evidence type="ECO:0000313" key="5">
    <source>
        <dbReference type="Proteomes" id="UP000295554"/>
    </source>
</evidence>
<dbReference type="OrthoDB" id="332676at2"/>
<evidence type="ECO:0000259" key="3">
    <source>
        <dbReference type="Pfam" id="PF00561"/>
    </source>
</evidence>
<protein>
    <submittedName>
        <fullName evidence="4">Alpha/beta fold hydrolase</fullName>
    </submittedName>
</protein>
<feature type="active site" description="Charge relay system" evidence="2">
    <location>
        <position position="146"/>
    </location>
</feature>
<feature type="active site" description="Charge relay system" evidence="2">
    <location>
        <position position="272"/>
    </location>
</feature>
<dbReference type="GO" id="GO:0034338">
    <property type="term" value="F:short-chain carboxylesterase activity"/>
    <property type="evidence" value="ECO:0007669"/>
    <property type="project" value="TreeGrafter"/>
</dbReference>
<dbReference type="GO" id="GO:0047372">
    <property type="term" value="F:monoacylglycerol lipase activity"/>
    <property type="evidence" value="ECO:0007669"/>
    <property type="project" value="TreeGrafter"/>
</dbReference>
<dbReference type="InterPro" id="IPR012020">
    <property type="entry name" value="ABHD4"/>
</dbReference>
<evidence type="ECO:0000313" key="4">
    <source>
        <dbReference type="EMBL" id="TDG13408.1"/>
    </source>
</evidence>
<name>A0A4R5LRA8_9GAMM</name>
<comment type="caution">
    <text evidence="4">The sequence shown here is derived from an EMBL/GenBank/DDBJ whole genome shotgun (WGS) entry which is preliminary data.</text>
</comment>
<dbReference type="InterPro" id="IPR000073">
    <property type="entry name" value="AB_hydrolase_1"/>
</dbReference>
<evidence type="ECO:0000256" key="2">
    <source>
        <dbReference type="PIRSR" id="PIRSR005211-1"/>
    </source>
</evidence>
<feature type="domain" description="AB hydrolase-1" evidence="3">
    <location>
        <begin position="69"/>
        <end position="187"/>
    </location>
</feature>
<dbReference type="PIRSF" id="PIRSF005211">
    <property type="entry name" value="Ab_hydro_YheT"/>
    <property type="match status" value="1"/>
</dbReference>